<evidence type="ECO:0000256" key="5">
    <source>
        <dbReference type="SAM" id="MobiDB-lite"/>
    </source>
</evidence>
<evidence type="ECO:0000256" key="3">
    <source>
        <dbReference type="ARBA" id="ARBA00022989"/>
    </source>
</evidence>
<proteinExistence type="predicted"/>
<comment type="caution">
    <text evidence="8">The sequence shown here is derived from an EMBL/GenBank/DDBJ whole genome shotgun (WGS) entry which is preliminary data.</text>
</comment>
<sequence>MPALSLHTRSSRAPEDGEGPHGGHHLPGEKLWGSHLIPNQGSTARDYLARERNFMSWIKLTVSLAVISVALLVRFQFGSGTLPEWEQRGQMPLGILFFVASLGSLVSAILTFYRSQSGYARHKAFVYAGRAADALMISIAVLTLTTCIIILVADPTT</sequence>
<dbReference type="Pfam" id="PF02656">
    <property type="entry name" value="DUF202"/>
    <property type="match status" value="1"/>
</dbReference>
<reference evidence="8 9" key="1">
    <citation type="journal article" date="2018" name="Front. Microbiol.">
        <title>Prospects for Fungal Bioremediation of Acidic Radioactive Waste Sites: Characterization and Genome Sequence of Rhodotorula taiwanensis MD1149.</title>
        <authorList>
            <person name="Tkavc R."/>
            <person name="Matrosova V.Y."/>
            <person name="Grichenko O.E."/>
            <person name="Gostincar C."/>
            <person name="Volpe R.P."/>
            <person name="Klimenkova P."/>
            <person name="Gaidamakova E.K."/>
            <person name="Zhou C.E."/>
            <person name="Stewart B.J."/>
            <person name="Lyman M.G."/>
            <person name="Malfatti S.A."/>
            <person name="Rubinfeld B."/>
            <person name="Courtot M."/>
            <person name="Singh J."/>
            <person name="Dalgard C.L."/>
            <person name="Hamilton T."/>
            <person name="Frey K.G."/>
            <person name="Gunde-Cimerman N."/>
            <person name="Dugan L."/>
            <person name="Daly M.J."/>
        </authorList>
    </citation>
    <scope>NUCLEOTIDE SEQUENCE [LARGE SCALE GENOMIC DNA]</scope>
    <source>
        <strain evidence="8 9">MD1149</strain>
    </source>
</reference>
<evidence type="ECO:0000256" key="2">
    <source>
        <dbReference type="ARBA" id="ARBA00022692"/>
    </source>
</evidence>
<evidence type="ECO:0000256" key="4">
    <source>
        <dbReference type="ARBA" id="ARBA00023136"/>
    </source>
</evidence>
<feature type="region of interest" description="Disordered" evidence="5">
    <location>
        <begin position="1"/>
        <end position="25"/>
    </location>
</feature>
<organism evidence="8 9">
    <name type="scientific">Rhodotorula taiwanensis</name>
    <dbReference type="NCBI Taxonomy" id="741276"/>
    <lineage>
        <taxon>Eukaryota</taxon>
        <taxon>Fungi</taxon>
        <taxon>Dikarya</taxon>
        <taxon>Basidiomycota</taxon>
        <taxon>Pucciniomycotina</taxon>
        <taxon>Microbotryomycetes</taxon>
        <taxon>Sporidiobolales</taxon>
        <taxon>Sporidiobolaceae</taxon>
        <taxon>Rhodotorula</taxon>
    </lineage>
</organism>
<evidence type="ECO:0000259" key="7">
    <source>
        <dbReference type="Pfam" id="PF02656"/>
    </source>
</evidence>
<gene>
    <name evidence="8" type="ORF">BMF94_4389</name>
</gene>
<feature type="transmembrane region" description="Helical" evidence="6">
    <location>
        <begin position="134"/>
        <end position="153"/>
    </location>
</feature>
<dbReference type="PANTHER" id="PTHR34187:SF3">
    <property type="entry name" value="DUF DOMAIN PROTEIN (AFU_ORTHOLOGUE AFUA_6G11150)"/>
    <property type="match status" value="1"/>
</dbReference>
<feature type="transmembrane region" description="Helical" evidence="6">
    <location>
        <begin position="93"/>
        <end position="113"/>
    </location>
</feature>
<dbReference type="GO" id="GO:0012505">
    <property type="term" value="C:endomembrane system"/>
    <property type="evidence" value="ECO:0007669"/>
    <property type="project" value="UniProtKB-SubCell"/>
</dbReference>
<dbReference type="EMBL" id="PJQD01000048">
    <property type="protein sequence ID" value="POY72562.1"/>
    <property type="molecule type" value="Genomic_DNA"/>
</dbReference>
<dbReference type="AlphaFoldDB" id="A0A2S5B703"/>
<evidence type="ECO:0000313" key="9">
    <source>
        <dbReference type="Proteomes" id="UP000237144"/>
    </source>
</evidence>
<protein>
    <recommendedName>
        <fullName evidence="7">DUF202 domain-containing protein</fullName>
    </recommendedName>
</protein>
<dbReference type="OrthoDB" id="5525680at2759"/>
<dbReference type="InterPro" id="IPR052053">
    <property type="entry name" value="IM_YidH-like"/>
</dbReference>
<dbReference type="PANTHER" id="PTHR34187">
    <property type="entry name" value="FGR18P"/>
    <property type="match status" value="1"/>
</dbReference>
<evidence type="ECO:0000256" key="6">
    <source>
        <dbReference type="SAM" id="Phobius"/>
    </source>
</evidence>
<dbReference type="Proteomes" id="UP000237144">
    <property type="component" value="Unassembled WGS sequence"/>
</dbReference>
<feature type="domain" description="DUF202" evidence="7">
    <location>
        <begin position="45"/>
        <end position="117"/>
    </location>
</feature>
<keyword evidence="4 6" id="KW-0472">Membrane</keyword>
<dbReference type="InterPro" id="IPR003807">
    <property type="entry name" value="DUF202"/>
</dbReference>
<comment type="subcellular location">
    <subcellularLocation>
        <location evidence="1">Endomembrane system</location>
        <topology evidence="1">Multi-pass membrane protein</topology>
    </subcellularLocation>
</comment>
<accession>A0A2S5B703</accession>
<keyword evidence="2 6" id="KW-0812">Transmembrane</keyword>
<name>A0A2S5B703_9BASI</name>
<keyword evidence="9" id="KW-1185">Reference proteome</keyword>
<feature type="compositionally biased region" description="Basic and acidic residues" evidence="5">
    <location>
        <begin position="12"/>
        <end position="21"/>
    </location>
</feature>
<evidence type="ECO:0000256" key="1">
    <source>
        <dbReference type="ARBA" id="ARBA00004127"/>
    </source>
</evidence>
<feature type="transmembrane region" description="Helical" evidence="6">
    <location>
        <begin position="54"/>
        <end position="73"/>
    </location>
</feature>
<keyword evidence="3 6" id="KW-1133">Transmembrane helix</keyword>
<evidence type="ECO:0000313" key="8">
    <source>
        <dbReference type="EMBL" id="POY72562.1"/>
    </source>
</evidence>